<evidence type="ECO:0000313" key="2">
    <source>
        <dbReference type="EMBL" id="KKL69334.1"/>
    </source>
</evidence>
<accession>A0A0F9E5R9</accession>
<gene>
    <name evidence="2" type="ORF">LCGC14_2116020</name>
</gene>
<protein>
    <submittedName>
        <fullName evidence="2">Uncharacterized protein</fullName>
    </submittedName>
</protein>
<sequence length="132" mass="15218">MDSINETNQKRAAPCRSPATTGGDEEPVLQSPNGLEHYWTQIAEYALETRETAACRDLWRAVMAYTVLDLQYLKRFGGTARTKHQREMVRDIQESPPSDFVESDWFQEICDYLEVDPAVVRRGMEERFEQAA</sequence>
<comment type="caution">
    <text evidence="2">The sequence shown here is derived from an EMBL/GenBank/DDBJ whole genome shotgun (WGS) entry which is preliminary data.</text>
</comment>
<evidence type="ECO:0000256" key="1">
    <source>
        <dbReference type="SAM" id="MobiDB-lite"/>
    </source>
</evidence>
<dbReference type="AlphaFoldDB" id="A0A0F9E5R9"/>
<organism evidence="2">
    <name type="scientific">marine sediment metagenome</name>
    <dbReference type="NCBI Taxonomy" id="412755"/>
    <lineage>
        <taxon>unclassified sequences</taxon>
        <taxon>metagenomes</taxon>
        <taxon>ecological metagenomes</taxon>
    </lineage>
</organism>
<reference evidence="2" key="1">
    <citation type="journal article" date="2015" name="Nature">
        <title>Complex archaea that bridge the gap between prokaryotes and eukaryotes.</title>
        <authorList>
            <person name="Spang A."/>
            <person name="Saw J.H."/>
            <person name="Jorgensen S.L."/>
            <person name="Zaremba-Niedzwiedzka K."/>
            <person name="Martijn J."/>
            <person name="Lind A.E."/>
            <person name="van Eijk R."/>
            <person name="Schleper C."/>
            <person name="Guy L."/>
            <person name="Ettema T.J."/>
        </authorList>
    </citation>
    <scope>NUCLEOTIDE SEQUENCE</scope>
</reference>
<name>A0A0F9E5R9_9ZZZZ</name>
<dbReference type="EMBL" id="LAZR01026243">
    <property type="protein sequence ID" value="KKL69334.1"/>
    <property type="molecule type" value="Genomic_DNA"/>
</dbReference>
<proteinExistence type="predicted"/>
<feature type="region of interest" description="Disordered" evidence="1">
    <location>
        <begin position="1"/>
        <end position="31"/>
    </location>
</feature>